<feature type="transmembrane region" description="Helical" evidence="6">
    <location>
        <begin position="175"/>
        <end position="194"/>
    </location>
</feature>
<dbReference type="PROSITE" id="PS50850">
    <property type="entry name" value="MFS"/>
    <property type="match status" value="1"/>
</dbReference>
<evidence type="ECO:0000313" key="9">
    <source>
        <dbReference type="WBParaSite" id="Gr19_v10_g103.t1"/>
    </source>
</evidence>
<organism evidence="8 9">
    <name type="scientific">Globodera rostochiensis</name>
    <name type="common">Golden nematode worm</name>
    <name type="synonym">Heterodera rostochiensis</name>
    <dbReference type="NCBI Taxonomy" id="31243"/>
    <lineage>
        <taxon>Eukaryota</taxon>
        <taxon>Metazoa</taxon>
        <taxon>Ecdysozoa</taxon>
        <taxon>Nematoda</taxon>
        <taxon>Chromadorea</taxon>
        <taxon>Rhabditida</taxon>
        <taxon>Tylenchina</taxon>
        <taxon>Tylenchomorpha</taxon>
        <taxon>Tylenchoidea</taxon>
        <taxon>Heteroderidae</taxon>
        <taxon>Heteroderinae</taxon>
        <taxon>Globodera</taxon>
    </lineage>
</organism>
<evidence type="ECO:0000256" key="1">
    <source>
        <dbReference type="ARBA" id="ARBA00004141"/>
    </source>
</evidence>
<dbReference type="PANTHER" id="PTHR23506">
    <property type="entry name" value="GH10249P"/>
    <property type="match status" value="1"/>
</dbReference>
<evidence type="ECO:0000313" key="8">
    <source>
        <dbReference type="Proteomes" id="UP000887572"/>
    </source>
</evidence>
<accession>A0A914GSB4</accession>
<keyword evidence="5 6" id="KW-0472">Membrane</keyword>
<evidence type="ECO:0000256" key="6">
    <source>
        <dbReference type="SAM" id="Phobius"/>
    </source>
</evidence>
<feature type="transmembrane region" description="Helical" evidence="6">
    <location>
        <begin position="254"/>
        <end position="274"/>
    </location>
</feature>
<feature type="transmembrane region" description="Helical" evidence="6">
    <location>
        <begin position="215"/>
        <end position="234"/>
    </location>
</feature>
<dbReference type="InterPro" id="IPR011701">
    <property type="entry name" value="MFS"/>
</dbReference>
<comment type="subcellular location">
    <subcellularLocation>
        <location evidence="1">Membrane</location>
        <topology evidence="1">Multi-pass membrane protein</topology>
    </subcellularLocation>
</comment>
<evidence type="ECO:0000259" key="7">
    <source>
        <dbReference type="PROSITE" id="PS50850"/>
    </source>
</evidence>
<evidence type="ECO:0000256" key="5">
    <source>
        <dbReference type="ARBA" id="ARBA00023136"/>
    </source>
</evidence>
<dbReference type="WBParaSite" id="Gr19_v10_g103.t1">
    <property type="protein sequence ID" value="Gr19_v10_g103.t1"/>
    <property type="gene ID" value="Gr19_v10_g103"/>
</dbReference>
<dbReference type="InterPro" id="IPR020846">
    <property type="entry name" value="MFS_dom"/>
</dbReference>
<dbReference type="PANTHER" id="PTHR23506:SF26">
    <property type="entry name" value="MFS-TYPE TRANSPORTER SLC18B1"/>
    <property type="match status" value="1"/>
</dbReference>
<dbReference type="GO" id="GO:0022857">
    <property type="term" value="F:transmembrane transporter activity"/>
    <property type="evidence" value="ECO:0007669"/>
    <property type="project" value="InterPro"/>
</dbReference>
<proteinExistence type="predicted"/>
<dbReference type="PROSITE" id="PS51257">
    <property type="entry name" value="PROKAR_LIPOPROTEIN"/>
    <property type="match status" value="1"/>
</dbReference>
<evidence type="ECO:0000256" key="4">
    <source>
        <dbReference type="ARBA" id="ARBA00022989"/>
    </source>
</evidence>
<feature type="transmembrane region" description="Helical" evidence="6">
    <location>
        <begin position="384"/>
        <end position="403"/>
    </location>
</feature>
<feature type="transmembrane region" description="Helical" evidence="6">
    <location>
        <begin position="308"/>
        <end position="327"/>
    </location>
</feature>
<feature type="transmembrane region" description="Helical" evidence="6">
    <location>
        <begin position="12"/>
        <end position="36"/>
    </location>
</feature>
<dbReference type="AlphaFoldDB" id="A0A914GSB4"/>
<feature type="transmembrane region" description="Helical" evidence="6">
    <location>
        <begin position="358"/>
        <end position="378"/>
    </location>
</feature>
<dbReference type="GO" id="GO:0016020">
    <property type="term" value="C:membrane"/>
    <property type="evidence" value="ECO:0007669"/>
    <property type="project" value="UniProtKB-SubCell"/>
</dbReference>
<sequence length="542" mass="59189">MISSSKLTNTQWLAIAMLAIANLCSTVVFSCLGPFYPDEAKRKGMSKPQIGLVFGFFELVMFVAAPLIGKYMHLIGSKWVCSGGLLINALAAIVFGTLKWINNGVTFFWASLLIRLVEAFGEACFHTASFTICAKCFPSRISTIVGIMETFAGLGFTVGPVIGGVLYEYGGFETPFFVLGSVLMMASFLSFFLFQEIEDDASDHSTGMLGMLRIPALWLMVFAVVICAISLSFLDPILAGQLAPFKLSAIKVGLMFLLCDGFYCLTATLWGFILDRWKCCSNLLMFLGSSATIAAMLVFGLFGKNLVVIGISLSVIGIASGALYIPSFQRCLDVVRRNGYDDSFHTNGCVSGLYQSSYALGGFIGPTLLGGLGVQTFGFCGSTIIIAVINVIFIFSLLAYVIMKHFFVGDTYFVDAESAASIIKEQLQHAQAVQHICSHSEAYVRYIESMYSDVGGNKTQRTVSKWGKNLQATQRNTTSSTSVHFGGISSNSANRRQLAQDWIRLSSNGSKHREEELMRALWKLRDQLIEGTTGLRRNTDLS</sequence>
<keyword evidence="2" id="KW-0813">Transport</keyword>
<keyword evidence="4 6" id="KW-1133">Transmembrane helix</keyword>
<keyword evidence="8" id="KW-1185">Reference proteome</keyword>
<feature type="transmembrane region" description="Helical" evidence="6">
    <location>
        <begin position="144"/>
        <end position="169"/>
    </location>
</feature>
<dbReference type="SUPFAM" id="SSF103473">
    <property type="entry name" value="MFS general substrate transporter"/>
    <property type="match status" value="1"/>
</dbReference>
<feature type="transmembrane region" description="Helical" evidence="6">
    <location>
        <begin position="80"/>
        <end position="101"/>
    </location>
</feature>
<dbReference type="Gene3D" id="1.20.1250.20">
    <property type="entry name" value="MFS general substrate transporter like domains"/>
    <property type="match status" value="2"/>
</dbReference>
<dbReference type="Pfam" id="PF07690">
    <property type="entry name" value="MFS_1"/>
    <property type="match status" value="1"/>
</dbReference>
<feature type="domain" description="Major facilitator superfamily (MFS) profile" evidence="7">
    <location>
        <begin position="14"/>
        <end position="399"/>
    </location>
</feature>
<reference evidence="9" key="1">
    <citation type="submission" date="2022-11" db="UniProtKB">
        <authorList>
            <consortium name="WormBaseParasite"/>
        </authorList>
    </citation>
    <scope>IDENTIFICATION</scope>
</reference>
<feature type="transmembrane region" description="Helical" evidence="6">
    <location>
        <begin position="283"/>
        <end position="302"/>
    </location>
</feature>
<dbReference type="Proteomes" id="UP000887572">
    <property type="component" value="Unplaced"/>
</dbReference>
<dbReference type="InterPro" id="IPR050930">
    <property type="entry name" value="MFS_Vesicular_Transporter"/>
</dbReference>
<name>A0A914GSB4_GLORO</name>
<feature type="transmembrane region" description="Helical" evidence="6">
    <location>
        <begin position="48"/>
        <end position="68"/>
    </location>
</feature>
<evidence type="ECO:0000256" key="2">
    <source>
        <dbReference type="ARBA" id="ARBA00022448"/>
    </source>
</evidence>
<dbReference type="InterPro" id="IPR036259">
    <property type="entry name" value="MFS_trans_sf"/>
</dbReference>
<keyword evidence="3 6" id="KW-0812">Transmembrane</keyword>
<evidence type="ECO:0000256" key="3">
    <source>
        <dbReference type="ARBA" id="ARBA00022692"/>
    </source>
</evidence>
<protein>
    <submittedName>
        <fullName evidence="9">Major facilitator superfamily (MFS) profile domain-containing protein</fullName>
    </submittedName>
</protein>